<organism evidence="1 2">
    <name type="scientific">Sphagnum troendelagicum</name>
    <dbReference type="NCBI Taxonomy" id="128251"/>
    <lineage>
        <taxon>Eukaryota</taxon>
        <taxon>Viridiplantae</taxon>
        <taxon>Streptophyta</taxon>
        <taxon>Embryophyta</taxon>
        <taxon>Bryophyta</taxon>
        <taxon>Sphagnophytina</taxon>
        <taxon>Sphagnopsida</taxon>
        <taxon>Sphagnales</taxon>
        <taxon>Sphagnaceae</taxon>
        <taxon>Sphagnum</taxon>
    </lineage>
</organism>
<accession>A0ABP0TUP3</accession>
<proteinExistence type="predicted"/>
<dbReference type="EMBL" id="OZ019907">
    <property type="protein sequence ID" value="CAK9205380.1"/>
    <property type="molecule type" value="Genomic_DNA"/>
</dbReference>
<protein>
    <submittedName>
        <fullName evidence="1">Uncharacterized protein</fullName>
    </submittedName>
</protein>
<evidence type="ECO:0000313" key="1">
    <source>
        <dbReference type="EMBL" id="CAK9205380.1"/>
    </source>
</evidence>
<dbReference type="Proteomes" id="UP001497512">
    <property type="component" value="Chromosome 15"/>
</dbReference>
<reference evidence="1" key="1">
    <citation type="submission" date="2024-02" db="EMBL/GenBank/DDBJ databases">
        <authorList>
            <consortium name="ELIXIR-Norway"/>
            <consortium name="Elixir Norway"/>
        </authorList>
    </citation>
    <scope>NUCLEOTIDE SEQUENCE</scope>
</reference>
<gene>
    <name evidence="1" type="ORF">CSSPTR1EN2_LOCUS7819</name>
</gene>
<evidence type="ECO:0000313" key="2">
    <source>
        <dbReference type="Proteomes" id="UP001497512"/>
    </source>
</evidence>
<keyword evidence="2" id="KW-1185">Reference proteome</keyword>
<name>A0ABP0TUP3_9BRYO</name>
<sequence length="83" mass="9091">MRSRQRSRNQMMVVHQKIMGVLKGGEQDETKDTREKTAAAATEKTSLAGTGLLVFVGERVAEGSWSIQEAVNAAAPGDNLRRY</sequence>